<feature type="compositionally biased region" description="Basic and acidic residues" evidence="1">
    <location>
        <begin position="95"/>
        <end position="108"/>
    </location>
</feature>
<evidence type="ECO:0000256" key="1">
    <source>
        <dbReference type="SAM" id="MobiDB-lite"/>
    </source>
</evidence>
<accession>A0AAN9JQA8</accession>
<dbReference type="EMBL" id="JAYKXN010000003">
    <property type="protein sequence ID" value="KAK7302221.1"/>
    <property type="molecule type" value="Genomic_DNA"/>
</dbReference>
<feature type="region of interest" description="Disordered" evidence="1">
    <location>
        <begin position="37"/>
        <end position="73"/>
    </location>
</feature>
<protein>
    <recommendedName>
        <fullName evidence="2">DUF7950 domain-containing protein</fullName>
    </recommendedName>
</protein>
<feature type="domain" description="DUF7950" evidence="2">
    <location>
        <begin position="136"/>
        <end position="243"/>
    </location>
</feature>
<keyword evidence="4" id="KW-1185">Reference proteome</keyword>
<name>A0AAN9JQA8_CLITE</name>
<dbReference type="PANTHER" id="PTHR33595:SF7">
    <property type="entry name" value="OS12G0242500 PROTEIN"/>
    <property type="match status" value="1"/>
</dbReference>
<dbReference type="AlphaFoldDB" id="A0AAN9JQA8"/>
<evidence type="ECO:0000313" key="3">
    <source>
        <dbReference type="EMBL" id="KAK7302221.1"/>
    </source>
</evidence>
<dbReference type="InterPro" id="IPR057710">
    <property type="entry name" value="DUF7950"/>
</dbReference>
<organism evidence="3 4">
    <name type="scientific">Clitoria ternatea</name>
    <name type="common">Butterfly pea</name>
    <dbReference type="NCBI Taxonomy" id="43366"/>
    <lineage>
        <taxon>Eukaryota</taxon>
        <taxon>Viridiplantae</taxon>
        <taxon>Streptophyta</taxon>
        <taxon>Embryophyta</taxon>
        <taxon>Tracheophyta</taxon>
        <taxon>Spermatophyta</taxon>
        <taxon>Magnoliopsida</taxon>
        <taxon>eudicotyledons</taxon>
        <taxon>Gunneridae</taxon>
        <taxon>Pentapetalae</taxon>
        <taxon>rosids</taxon>
        <taxon>fabids</taxon>
        <taxon>Fabales</taxon>
        <taxon>Fabaceae</taxon>
        <taxon>Papilionoideae</taxon>
        <taxon>50 kb inversion clade</taxon>
        <taxon>NPAAA clade</taxon>
        <taxon>indigoferoid/millettioid clade</taxon>
        <taxon>Phaseoleae</taxon>
        <taxon>Clitoria</taxon>
    </lineage>
</organism>
<dbReference type="Proteomes" id="UP001359559">
    <property type="component" value="Unassembled WGS sequence"/>
</dbReference>
<gene>
    <name evidence="3" type="ORF">RJT34_13105</name>
</gene>
<feature type="compositionally biased region" description="Basic residues" evidence="1">
    <location>
        <begin position="60"/>
        <end position="73"/>
    </location>
</feature>
<feature type="compositionally biased region" description="Low complexity" evidence="1">
    <location>
        <begin position="44"/>
        <end position="59"/>
    </location>
</feature>
<evidence type="ECO:0000313" key="4">
    <source>
        <dbReference type="Proteomes" id="UP001359559"/>
    </source>
</evidence>
<evidence type="ECO:0000259" key="2">
    <source>
        <dbReference type="Pfam" id="PF25821"/>
    </source>
</evidence>
<sequence length="248" mass="27039">MESNGECCIARCATRASHDISKVHTIMLRFRPIAPKPLPATTVSDASSSDSGDAFSRSAAAKRKHVAGKRCSKTVRRRQILPPQAVTLPLLPETPDPKDPPEAKKTTEPVRLSFESLGGAVSEKVDRLWFPVPGVSTVTVECVTNTWQEEAHGKVNLEKDTCAGFISDGYGRVTWTNGAYKETVGEGGVCLVMEVSVPYHCRGFTCKVRVQDACGKERTVPCHVWRMNTGAFAWRLDVKPALSLTLAL</sequence>
<dbReference type="Pfam" id="PF25821">
    <property type="entry name" value="DUF7950"/>
    <property type="match status" value="1"/>
</dbReference>
<feature type="region of interest" description="Disordered" evidence="1">
    <location>
        <begin position="88"/>
        <end position="108"/>
    </location>
</feature>
<proteinExistence type="predicted"/>
<comment type="caution">
    <text evidence="3">The sequence shown here is derived from an EMBL/GenBank/DDBJ whole genome shotgun (WGS) entry which is preliminary data.</text>
</comment>
<dbReference type="PANTHER" id="PTHR33595">
    <property type="entry name" value="VON WILLEBRAND FACTOR A DOMAIN PROTEIN"/>
    <property type="match status" value="1"/>
</dbReference>
<reference evidence="3 4" key="1">
    <citation type="submission" date="2024-01" db="EMBL/GenBank/DDBJ databases">
        <title>The genomes of 5 underutilized Papilionoideae crops provide insights into root nodulation and disease resistance.</title>
        <authorList>
            <person name="Yuan L."/>
        </authorList>
    </citation>
    <scope>NUCLEOTIDE SEQUENCE [LARGE SCALE GENOMIC DNA]</scope>
    <source>
        <strain evidence="3">LY-2023</strain>
        <tissue evidence="3">Leaf</tissue>
    </source>
</reference>